<name>A0A6A6ZYZ6_9PLEO</name>
<keyword evidence="6" id="KW-0539">Nucleus</keyword>
<proteinExistence type="predicted"/>
<feature type="compositionally biased region" description="Polar residues" evidence="7">
    <location>
        <begin position="38"/>
        <end position="47"/>
    </location>
</feature>
<organism evidence="8 9">
    <name type="scientific">Ophiobolus disseminans</name>
    <dbReference type="NCBI Taxonomy" id="1469910"/>
    <lineage>
        <taxon>Eukaryota</taxon>
        <taxon>Fungi</taxon>
        <taxon>Dikarya</taxon>
        <taxon>Ascomycota</taxon>
        <taxon>Pezizomycotina</taxon>
        <taxon>Dothideomycetes</taxon>
        <taxon>Pleosporomycetidae</taxon>
        <taxon>Pleosporales</taxon>
        <taxon>Pleosporineae</taxon>
        <taxon>Phaeosphaeriaceae</taxon>
        <taxon>Ophiobolus</taxon>
    </lineage>
</organism>
<dbReference type="GO" id="GO:0005737">
    <property type="term" value="C:cytoplasm"/>
    <property type="evidence" value="ECO:0007669"/>
    <property type="project" value="UniProtKB-SubCell"/>
</dbReference>
<feature type="compositionally biased region" description="Basic and acidic residues" evidence="7">
    <location>
        <begin position="139"/>
        <end position="149"/>
    </location>
</feature>
<feature type="compositionally biased region" description="Basic and acidic residues" evidence="7">
    <location>
        <begin position="28"/>
        <end position="37"/>
    </location>
</feature>
<dbReference type="GO" id="GO:0000055">
    <property type="term" value="P:ribosomal large subunit export from nucleus"/>
    <property type="evidence" value="ECO:0007669"/>
    <property type="project" value="TreeGrafter"/>
</dbReference>
<keyword evidence="9" id="KW-1185">Reference proteome</keyword>
<comment type="subcellular location">
    <subcellularLocation>
        <location evidence="2">Cytoplasm</location>
    </subcellularLocation>
    <subcellularLocation>
        <location evidence="1">Nucleus</location>
    </subcellularLocation>
</comment>
<evidence type="ECO:0000256" key="1">
    <source>
        <dbReference type="ARBA" id="ARBA00004123"/>
    </source>
</evidence>
<evidence type="ECO:0000256" key="5">
    <source>
        <dbReference type="ARBA" id="ARBA00022517"/>
    </source>
</evidence>
<feature type="region of interest" description="Disordered" evidence="7">
    <location>
        <begin position="1"/>
        <end position="87"/>
    </location>
</feature>
<protein>
    <recommendedName>
        <fullName evidence="10">Alb1-domain-containing protein</fullName>
    </recommendedName>
</protein>
<evidence type="ECO:0000256" key="2">
    <source>
        <dbReference type="ARBA" id="ARBA00004496"/>
    </source>
</evidence>
<evidence type="ECO:0000256" key="7">
    <source>
        <dbReference type="SAM" id="MobiDB-lite"/>
    </source>
</evidence>
<dbReference type="InterPro" id="IPR053278">
    <property type="entry name" value="Pre-60S_factor_ECM1"/>
</dbReference>
<evidence type="ECO:0000256" key="4">
    <source>
        <dbReference type="ARBA" id="ARBA00022490"/>
    </source>
</evidence>
<dbReference type="Proteomes" id="UP000799424">
    <property type="component" value="Unassembled WGS sequence"/>
</dbReference>
<dbReference type="Pfam" id="PF09135">
    <property type="entry name" value="Alb1"/>
    <property type="match status" value="1"/>
</dbReference>
<evidence type="ECO:0000256" key="3">
    <source>
        <dbReference type="ARBA" id="ARBA00022448"/>
    </source>
</evidence>
<feature type="region of interest" description="Disordered" evidence="7">
    <location>
        <begin position="109"/>
        <end position="197"/>
    </location>
</feature>
<dbReference type="AlphaFoldDB" id="A0A6A6ZYZ6"/>
<feature type="compositionally biased region" description="Basic residues" evidence="7">
    <location>
        <begin position="63"/>
        <end position="79"/>
    </location>
</feature>
<dbReference type="EMBL" id="MU006227">
    <property type="protein sequence ID" value="KAF2825545.1"/>
    <property type="molecule type" value="Genomic_DNA"/>
</dbReference>
<dbReference type="GO" id="GO:0005730">
    <property type="term" value="C:nucleolus"/>
    <property type="evidence" value="ECO:0007669"/>
    <property type="project" value="TreeGrafter"/>
</dbReference>
<dbReference type="PANTHER" id="PTHR28280">
    <property type="entry name" value="SHUTTLING PRE-60S FACTOR ECM1"/>
    <property type="match status" value="1"/>
</dbReference>
<evidence type="ECO:0008006" key="10">
    <source>
        <dbReference type="Google" id="ProtNLM"/>
    </source>
</evidence>
<keyword evidence="4" id="KW-0963">Cytoplasm</keyword>
<evidence type="ECO:0000313" key="8">
    <source>
        <dbReference type="EMBL" id="KAF2825545.1"/>
    </source>
</evidence>
<dbReference type="OrthoDB" id="5304887at2759"/>
<dbReference type="GO" id="GO:0030687">
    <property type="term" value="C:preribosome, large subunit precursor"/>
    <property type="evidence" value="ECO:0007669"/>
    <property type="project" value="TreeGrafter"/>
</dbReference>
<keyword evidence="3" id="KW-0813">Transport</keyword>
<feature type="compositionally biased region" description="Basic residues" evidence="7">
    <location>
        <begin position="1"/>
        <end position="20"/>
    </location>
</feature>
<accession>A0A6A6ZYZ6</accession>
<sequence>MAKTAKVKKRPVTVHSRAARRAASPSIDLDKKLKQTTRDSASPSRPSQAKPHALAAQNAGIQKKSKKGNMTRAQRLRHQKGLERAADNLDKMQVKVVKSLGKELKVKERAKGWEDVNDEGVKKKKTKKSAAVDDMDNDTEAKRKEREWVSDEDMDDTEVVLQDPSSTSNGEVKGEGNQADAIVPESVPLPVVEDELL</sequence>
<gene>
    <name evidence="8" type="ORF">CC86DRAFT_323988</name>
</gene>
<dbReference type="PANTHER" id="PTHR28280:SF1">
    <property type="entry name" value="SHUTTLING PRE-60S FACTOR ECM1"/>
    <property type="match status" value="1"/>
</dbReference>
<evidence type="ECO:0000313" key="9">
    <source>
        <dbReference type="Proteomes" id="UP000799424"/>
    </source>
</evidence>
<reference evidence="8" key="1">
    <citation type="journal article" date="2020" name="Stud. Mycol.">
        <title>101 Dothideomycetes genomes: a test case for predicting lifestyles and emergence of pathogens.</title>
        <authorList>
            <person name="Haridas S."/>
            <person name="Albert R."/>
            <person name="Binder M."/>
            <person name="Bloem J."/>
            <person name="Labutti K."/>
            <person name="Salamov A."/>
            <person name="Andreopoulos B."/>
            <person name="Baker S."/>
            <person name="Barry K."/>
            <person name="Bills G."/>
            <person name="Bluhm B."/>
            <person name="Cannon C."/>
            <person name="Castanera R."/>
            <person name="Culley D."/>
            <person name="Daum C."/>
            <person name="Ezra D."/>
            <person name="Gonzalez J."/>
            <person name="Henrissat B."/>
            <person name="Kuo A."/>
            <person name="Liang C."/>
            <person name="Lipzen A."/>
            <person name="Lutzoni F."/>
            <person name="Magnuson J."/>
            <person name="Mondo S."/>
            <person name="Nolan M."/>
            <person name="Ohm R."/>
            <person name="Pangilinan J."/>
            <person name="Park H.-J."/>
            <person name="Ramirez L."/>
            <person name="Alfaro M."/>
            <person name="Sun H."/>
            <person name="Tritt A."/>
            <person name="Yoshinaga Y."/>
            <person name="Zwiers L.-H."/>
            <person name="Turgeon B."/>
            <person name="Goodwin S."/>
            <person name="Spatafora J."/>
            <person name="Crous P."/>
            <person name="Grigoriev I."/>
        </authorList>
    </citation>
    <scope>NUCLEOTIDE SEQUENCE</scope>
    <source>
        <strain evidence="8">CBS 113818</strain>
    </source>
</reference>
<dbReference type="InterPro" id="IPR022784">
    <property type="entry name" value="Ribosome_bgen_Alb1"/>
</dbReference>
<keyword evidence="5" id="KW-0690">Ribosome biogenesis</keyword>
<evidence type="ECO:0000256" key="6">
    <source>
        <dbReference type="ARBA" id="ARBA00023242"/>
    </source>
</evidence>